<dbReference type="EMBL" id="CAEKDK010000004">
    <property type="protein sequence ID" value="CAB4278220.1"/>
    <property type="molecule type" value="Genomic_DNA"/>
</dbReference>
<evidence type="ECO:0000313" key="3">
    <source>
        <dbReference type="Proteomes" id="UP000507222"/>
    </source>
</evidence>
<gene>
    <name evidence="2" type="ORF">CURHAP_LOCUS28647</name>
</gene>
<keyword evidence="1" id="KW-0472">Membrane</keyword>
<dbReference type="Proteomes" id="UP000507222">
    <property type="component" value="Unassembled WGS sequence"/>
</dbReference>
<dbReference type="AlphaFoldDB" id="A0A6J5UNS9"/>
<reference evidence="2 3" key="1">
    <citation type="submission" date="2020-05" db="EMBL/GenBank/DDBJ databases">
        <authorList>
            <person name="Campoy J."/>
            <person name="Schneeberger K."/>
            <person name="Spophaly S."/>
        </authorList>
    </citation>
    <scope>NUCLEOTIDE SEQUENCE [LARGE SCALE GENOMIC DNA]</scope>
    <source>
        <strain evidence="2">PruArmRojPasFocal</strain>
    </source>
</reference>
<keyword evidence="1" id="KW-0812">Transmembrane</keyword>
<organism evidence="2 3">
    <name type="scientific">Prunus armeniaca</name>
    <name type="common">Apricot</name>
    <name type="synonym">Armeniaca vulgaris</name>
    <dbReference type="NCBI Taxonomy" id="36596"/>
    <lineage>
        <taxon>Eukaryota</taxon>
        <taxon>Viridiplantae</taxon>
        <taxon>Streptophyta</taxon>
        <taxon>Embryophyta</taxon>
        <taxon>Tracheophyta</taxon>
        <taxon>Spermatophyta</taxon>
        <taxon>Magnoliopsida</taxon>
        <taxon>eudicotyledons</taxon>
        <taxon>Gunneridae</taxon>
        <taxon>Pentapetalae</taxon>
        <taxon>rosids</taxon>
        <taxon>fabids</taxon>
        <taxon>Rosales</taxon>
        <taxon>Rosaceae</taxon>
        <taxon>Amygdaloideae</taxon>
        <taxon>Amygdaleae</taxon>
        <taxon>Prunus</taxon>
    </lineage>
</organism>
<feature type="transmembrane region" description="Helical" evidence="1">
    <location>
        <begin position="51"/>
        <end position="70"/>
    </location>
</feature>
<name>A0A6J5UNS9_PRUAR</name>
<keyword evidence="1" id="KW-1133">Transmembrane helix</keyword>
<accession>A0A6J5UNS9</accession>
<evidence type="ECO:0000313" key="2">
    <source>
        <dbReference type="EMBL" id="CAB4278220.1"/>
    </source>
</evidence>
<protein>
    <submittedName>
        <fullName evidence="2">Uncharacterized protein</fullName>
    </submittedName>
</protein>
<evidence type="ECO:0000256" key="1">
    <source>
        <dbReference type="SAM" id="Phobius"/>
    </source>
</evidence>
<proteinExistence type="predicted"/>
<sequence>MNNVIVGGYIVRRGVNPLTSVLEYSIKELGNGVQVDEAEPEMVSYPHQKDCLGLLLIVMWPTCILVFYGATRNL</sequence>